<dbReference type="AlphaFoldDB" id="A0A143QSJ1"/>
<feature type="region of interest" description="Disordered" evidence="1">
    <location>
        <begin position="40"/>
        <end position="65"/>
    </location>
</feature>
<gene>
    <name evidence="4" type="ORF">A3Q41_04883</name>
</gene>
<evidence type="ECO:0000256" key="1">
    <source>
        <dbReference type="SAM" id="MobiDB-lite"/>
    </source>
</evidence>
<dbReference type="InterPro" id="IPR025442">
    <property type="entry name" value="DUF4185"/>
</dbReference>
<name>A0A143QSJ1_RHOFA</name>
<organism evidence="4 5">
    <name type="scientific">Rhodococcoides fascians</name>
    <name type="common">Rhodococcus fascians</name>
    <dbReference type="NCBI Taxonomy" id="1828"/>
    <lineage>
        <taxon>Bacteria</taxon>
        <taxon>Bacillati</taxon>
        <taxon>Actinomycetota</taxon>
        <taxon>Actinomycetes</taxon>
        <taxon>Mycobacteriales</taxon>
        <taxon>Nocardiaceae</taxon>
        <taxon>Rhodococcoides</taxon>
    </lineage>
</organism>
<dbReference type="OrthoDB" id="284233at2"/>
<dbReference type="EMBL" id="CP015220">
    <property type="protein sequence ID" value="AMY26143.1"/>
    <property type="molecule type" value="Genomic_DNA"/>
</dbReference>
<dbReference type="Proteomes" id="UP000076038">
    <property type="component" value="Chromosome"/>
</dbReference>
<evidence type="ECO:0000313" key="5">
    <source>
        <dbReference type="Proteomes" id="UP000076038"/>
    </source>
</evidence>
<evidence type="ECO:0000313" key="4">
    <source>
        <dbReference type="EMBL" id="AMY26143.1"/>
    </source>
</evidence>
<feature type="compositionally biased region" description="Low complexity" evidence="1">
    <location>
        <begin position="42"/>
        <end position="52"/>
    </location>
</feature>
<feature type="signal peptide" evidence="2">
    <location>
        <begin position="1"/>
        <end position="31"/>
    </location>
</feature>
<reference evidence="4 5" key="1">
    <citation type="journal article" date="2016" name="Genome Announc.">
        <title>Complete Genome and Plasmid Sequences for Rhodococcus fascians D188 and Draft Sequences for Rhodococcus Isolates PBTS 1 and PBTS 2.</title>
        <authorList>
            <person name="Stamler R.A."/>
            <person name="Vereecke D."/>
            <person name="Zhang Y."/>
            <person name="Schilkey F."/>
            <person name="Devitt N."/>
            <person name="Randall J.J."/>
        </authorList>
    </citation>
    <scope>NUCLEOTIDE SEQUENCE [LARGE SCALE GENOMIC DNA]</scope>
    <source>
        <strain evidence="4 5">PBTS2</strain>
    </source>
</reference>
<evidence type="ECO:0000259" key="3">
    <source>
        <dbReference type="Pfam" id="PF13810"/>
    </source>
</evidence>
<protein>
    <recommendedName>
        <fullName evidence="3">DUF4185 domain-containing protein</fullName>
    </recommendedName>
</protein>
<dbReference type="PATRIC" id="fig|1653479.3.peg.4941"/>
<keyword evidence="5" id="KW-1185">Reference proteome</keyword>
<reference evidence="5" key="2">
    <citation type="submission" date="2016-04" db="EMBL/GenBank/DDBJ databases">
        <title>Complete Genome and Plasmid Sequences for Rhodococcus fascians D188 and Draft Sequences for Rhodococcus spp. Isolates PBTS 1 and PBTS 2.</title>
        <authorList>
            <person name="Stamer R."/>
            <person name="Vereecke D."/>
            <person name="Zhang Y."/>
            <person name="Schilkey F."/>
            <person name="Devitt N."/>
            <person name="Randall J."/>
        </authorList>
    </citation>
    <scope>NUCLEOTIDE SEQUENCE [LARGE SCALE GENOMIC DNA]</scope>
    <source>
        <strain evidence="5">PBTS2</strain>
    </source>
</reference>
<keyword evidence="2" id="KW-0732">Signal</keyword>
<feature type="chain" id="PRO_5007512729" description="DUF4185 domain-containing protein" evidence="2">
    <location>
        <begin position="32"/>
        <end position="422"/>
    </location>
</feature>
<sequence>MRVRSRQIAVGAVLALAVSGLSALTAPTVSAEPCGGLGGPGSSPLFGSSGSAGMSGKNPQGPQGPLPRITGNTQSIAWVTGPQSVNDTYDNLAMSGTDLGITWDNGAGQILMAFGDTFGDCSSGNAQWRSNALFRSDKASTNLSQGITIGPADPANTTSGAVVRANNPRYAAEIISSAKLPSVEDTTIPTAAIAIGSTQYINYMSVQSWGTPGRWITNYSATAKSTDNGQNWTTDPKTIRVNKGVTIPGFTNVHESQGKFQQSAYVLGQDGQYLYQFGTPNGRFGDAFVSRVAPDQIENLDAYEYSTQDPDPAKQWSKNIGDTVAVVKGPVSEMSVAWNDYLGRYVMMYGNENNRTLVARTAENPEGPWSEPRTILDANQTAGGIYAPFIHPMSSGKDLYFTASRWSDYNVMLLKTNLDALK</sequence>
<evidence type="ECO:0000256" key="2">
    <source>
        <dbReference type="SAM" id="SignalP"/>
    </source>
</evidence>
<proteinExistence type="predicted"/>
<dbReference type="KEGG" id="rhs:A3Q41_04883"/>
<dbReference type="RefSeq" id="WP_048320166.1">
    <property type="nucleotide sequence ID" value="NZ_CP015220.1"/>
</dbReference>
<feature type="domain" description="DUF4185" evidence="3">
    <location>
        <begin position="84"/>
        <end position="414"/>
    </location>
</feature>
<accession>A0A143QSJ1</accession>
<dbReference type="Pfam" id="PF13810">
    <property type="entry name" value="DUF4185"/>
    <property type="match status" value="1"/>
</dbReference>